<dbReference type="HOGENOM" id="CLU_2227442_0_0_1"/>
<feature type="compositionally biased region" description="Polar residues" evidence="1">
    <location>
        <begin position="15"/>
        <end position="24"/>
    </location>
</feature>
<evidence type="ECO:0000313" key="2">
    <source>
        <dbReference type="EnsemblPlants" id="OMERI11G04520.1"/>
    </source>
</evidence>
<dbReference type="EnsemblPlants" id="OMERI11G04520.1">
    <property type="protein sequence ID" value="OMERI11G04520.1"/>
    <property type="gene ID" value="OMERI11G04520"/>
</dbReference>
<reference evidence="2" key="2">
    <citation type="submission" date="2018-05" db="EMBL/GenBank/DDBJ databases">
        <title>OmerRS3 (Oryza meridionalis Reference Sequence Version 3).</title>
        <authorList>
            <person name="Zhang J."/>
            <person name="Kudrna D."/>
            <person name="Lee S."/>
            <person name="Talag J."/>
            <person name="Welchert J."/>
            <person name="Wing R.A."/>
        </authorList>
    </citation>
    <scope>NUCLEOTIDE SEQUENCE [LARGE SCALE GENOMIC DNA]</scope>
    <source>
        <strain evidence="2">cv. OR44</strain>
    </source>
</reference>
<evidence type="ECO:0000313" key="3">
    <source>
        <dbReference type="Proteomes" id="UP000008021"/>
    </source>
</evidence>
<name>A0A0E0F373_9ORYZ</name>
<dbReference type="Gramene" id="OMERI11G04520.1">
    <property type="protein sequence ID" value="OMERI11G04520.1"/>
    <property type="gene ID" value="OMERI11G04520"/>
</dbReference>
<evidence type="ECO:0000256" key="1">
    <source>
        <dbReference type="SAM" id="MobiDB-lite"/>
    </source>
</evidence>
<reference evidence="2" key="1">
    <citation type="submission" date="2015-04" db="UniProtKB">
        <authorList>
            <consortium name="EnsemblPlants"/>
        </authorList>
    </citation>
    <scope>IDENTIFICATION</scope>
</reference>
<proteinExistence type="predicted"/>
<keyword evidence="3" id="KW-1185">Reference proteome</keyword>
<protein>
    <submittedName>
        <fullName evidence="2">Uncharacterized protein</fullName>
    </submittedName>
</protein>
<sequence>MAPGPPPQRRREMVPSSSLSQSQKDIPLNLVARRTSPSDDEPSRHPLLQSDGGWPPWNKTLKRHLPGGVFVVITSSPFHCSKKVAIFAGLAVVVVAIMDSASDMAS</sequence>
<dbReference type="AlphaFoldDB" id="A0A0E0F373"/>
<dbReference type="Proteomes" id="UP000008021">
    <property type="component" value="Chromosome 11"/>
</dbReference>
<accession>A0A0E0F373</accession>
<feature type="region of interest" description="Disordered" evidence="1">
    <location>
        <begin position="1"/>
        <end position="56"/>
    </location>
</feature>
<organism evidence="2">
    <name type="scientific">Oryza meridionalis</name>
    <dbReference type="NCBI Taxonomy" id="40149"/>
    <lineage>
        <taxon>Eukaryota</taxon>
        <taxon>Viridiplantae</taxon>
        <taxon>Streptophyta</taxon>
        <taxon>Embryophyta</taxon>
        <taxon>Tracheophyta</taxon>
        <taxon>Spermatophyta</taxon>
        <taxon>Magnoliopsida</taxon>
        <taxon>Liliopsida</taxon>
        <taxon>Poales</taxon>
        <taxon>Poaceae</taxon>
        <taxon>BOP clade</taxon>
        <taxon>Oryzoideae</taxon>
        <taxon>Oryzeae</taxon>
        <taxon>Oryzinae</taxon>
        <taxon>Oryza</taxon>
    </lineage>
</organism>